<protein>
    <submittedName>
        <fullName evidence="1">Uncharacterized protein</fullName>
    </submittedName>
</protein>
<dbReference type="EMBL" id="LR796421">
    <property type="protein sequence ID" value="CAB4143309.1"/>
    <property type="molecule type" value="Genomic_DNA"/>
</dbReference>
<name>A0A6J5MI32_9CAUD</name>
<organism evidence="1">
    <name type="scientific">uncultured Caudovirales phage</name>
    <dbReference type="NCBI Taxonomy" id="2100421"/>
    <lineage>
        <taxon>Viruses</taxon>
        <taxon>Duplodnaviria</taxon>
        <taxon>Heunggongvirae</taxon>
        <taxon>Uroviricota</taxon>
        <taxon>Caudoviricetes</taxon>
        <taxon>Peduoviridae</taxon>
        <taxon>Maltschvirus</taxon>
        <taxon>Maltschvirus maltsch</taxon>
    </lineage>
</organism>
<reference evidence="1" key="1">
    <citation type="submission" date="2020-04" db="EMBL/GenBank/DDBJ databases">
        <authorList>
            <person name="Chiriac C."/>
            <person name="Salcher M."/>
            <person name="Ghai R."/>
            <person name="Kavagutti S V."/>
        </authorList>
    </citation>
    <scope>NUCLEOTIDE SEQUENCE</scope>
</reference>
<accession>A0A6J5MI32</accession>
<evidence type="ECO:0000313" key="1">
    <source>
        <dbReference type="EMBL" id="CAB4143309.1"/>
    </source>
</evidence>
<gene>
    <name evidence="1" type="ORF">UFOVP450_107</name>
</gene>
<sequence length="76" mass="8939">MTKTWKERVLYAASNEETIDRSTLRRRMRIPRTEMDNRSFDGVVMRAARTAVSEKLLKRVDNGVYRITKKGEKHLA</sequence>
<proteinExistence type="predicted"/>